<gene>
    <name evidence="2" type="ORF">Q4Q35_11080</name>
</gene>
<accession>A0ABT8WB23</accession>
<organism evidence="2 3">
    <name type="scientific">Flavivirga aquimarina</name>
    <dbReference type="NCBI Taxonomy" id="2027862"/>
    <lineage>
        <taxon>Bacteria</taxon>
        <taxon>Pseudomonadati</taxon>
        <taxon>Bacteroidota</taxon>
        <taxon>Flavobacteriia</taxon>
        <taxon>Flavobacteriales</taxon>
        <taxon>Flavobacteriaceae</taxon>
        <taxon>Flavivirga</taxon>
    </lineage>
</organism>
<dbReference type="PROSITE" id="PS51257">
    <property type="entry name" value="PROKAR_LIPOPROTEIN"/>
    <property type="match status" value="1"/>
</dbReference>
<dbReference type="Gene3D" id="2.60.120.260">
    <property type="entry name" value="Galactose-binding domain-like"/>
    <property type="match status" value="1"/>
</dbReference>
<proteinExistence type="predicted"/>
<feature type="signal peptide" evidence="1">
    <location>
        <begin position="1"/>
        <end position="24"/>
    </location>
</feature>
<protein>
    <recommendedName>
        <fullName evidence="4">CBM-cenC domain-containing protein</fullName>
    </recommendedName>
</protein>
<evidence type="ECO:0000313" key="3">
    <source>
        <dbReference type="Proteomes" id="UP001176883"/>
    </source>
</evidence>
<comment type="caution">
    <text evidence="2">The sequence shown here is derived from an EMBL/GenBank/DDBJ whole genome shotgun (WGS) entry which is preliminary data.</text>
</comment>
<evidence type="ECO:0008006" key="4">
    <source>
        <dbReference type="Google" id="ProtNLM"/>
    </source>
</evidence>
<keyword evidence="1" id="KW-0732">Signal</keyword>
<evidence type="ECO:0000313" key="2">
    <source>
        <dbReference type="EMBL" id="MDO5970348.1"/>
    </source>
</evidence>
<dbReference type="InterPro" id="IPR035986">
    <property type="entry name" value="PKD_dom_sf"/>
</dbReference>
<evidence type="ECO:0000256" key="1">
    <source>
        <dbReference type="SAM" id="SignalP"/>
    </source>
</evidence>
<reference evidence="2" key="1">
    <citation type="submission" date="2023-07" db="EMBL/GenBank/DDBJ databases">
        <title>Two novel species in the genus Flavivirga.</title>
        <authorList>
            <person name="Kwon K."/>
        </authorList>
    </citation>
    <scope>NUCLEOTIDE SEQUENCE</scope>
    <source>
        <strain evidence="2">KCTC 52353</strain>
    </source>
</reference>
<dbReference type="SUPFAM" id="SSF49299">
    <property type="entry name" value="PKD domain"/>
    <property type="match status" value="1"/>
</dbReference>
<dbReference type="RefSeq" id="WP_303278039.1">
    <property type="nucleotide sequence ID" value="NZ_JAUOEK010000119.1"/>
</dbReference>
<sequence>MKYIKHRITLLNIFFLSIFLSACVQDNLDPDNYPGVGGIEDLTPPEAAFSYEQDIVDFTVFLLVNESISATGQIWSIPDDAVLVDDSATLTDENIEVKFSDEGQFSVGLIATDDRPTSSEELVQVIDVVEPTEPIIPTPVILGAGFEDEDGEDGRNFWGRNSSANANYKRVSGLSVFGRSTGSRVRTGTYSAKFEDGSTNLRQAYQEIAVTPNVNYRLTAWVKLGSTGTLGNGDEFRLAVLNQTFDTYDLATFEGAILGATTADPGDDFAEVRLIFNPGDLETVAIYMDSKGTVEVQVDDISIEVL</sequence>
<dbReference type="EMBL" id="JAUOEK010000119">
    <property type="protein sequence ID" value="MDO5970348.1"/>
    <property type="molecule type" value="Genomic_DNA"/>
</dbReference>
<dbReference type="Proteomes" id="UP001176883">
    <property type="component" value="Unassembled WGS sequence"/>
</dbReference>
<name>A0ABT8WB23_9FLAO</name>
<feature type="chain" id="PRO_5046549113" description="CBM-cenC domain-containing protein" evidence="1">
    <location>
        <begin position="25"/>
        <end position="306"/>
    </location>
</feature>
<keyword evidence="3" id="KW-1185">Reference proteome</keyword>